<proteinExistence type="predicted"/>
<dbReference type="Proteomes" id="UP000774326">
    <property type="component" value="Unassembled WGS sequence"/>
</dbReference>
<reference evidence="1" key="1">
    <citation type="journal article" date="2021" name="Open Biol.">
        <title>Shared evolutionary footprints suggest mitochondrial oxidative damage underlies multiple complex I losses in fungi.</title>
        <authorList>
            <person name="Schikora-Tamarit M.A."/>
            <person name="Marcet-Houben M."/>
            <person name="Nosek J."/>
            <person name="Gabaldon T."/>
        </authorList>
    </citation>
    <scope>NUCLEOTIDE SEQUENCE</scope>
    <source>
        <strain evidence="1">CBS2887</strain>
    </source>
</reference>
<protein>
    <submittedName>
        <fullName evidence="1">Uncharacterized protein</fullName>
    </submittedName>
</protein>
<name>A0A9P8QBN1_WICPI</name>
<comment type="caution">
    <text evidence="1">The sequence shown here is derived from an EMBL/GenBank/DDBJ whole genome shotgun (WGS) entry which is preliminary data.</text>
</comment>
<reference evidence="1" key="2">
    <citation type="submission" date="2021-01" db="EMBL/GenBank/DDBJ databases">
        <authorList>
            <person name="Schikora-Tamarit M.A."/>
        </authorList>
    </citation>
    <scope>NUCLEOTIDE SEQUENCE</scope>
    <source>
        <strain evidence="1">CBS2887</strain>
    </source>
</reference>
<dbReference type="AlphaFoldDB" id="A0A9P8QBN1"/>
<dbReference type="EMBL" id="JAEUBG010001266">
    <property type="protein sequence ID" value="KAH3686670.1"/>
    <property type="molecule type" value="Genomic_DNA"/>
</dbReference>
<keyword evidence="2" id="KW-1185">Reference proteome</keyword>
<evidence type="ECO:0000313" key="2">
    <source>
        <dbReference type="Proteomes" id="UP000774326"/>
    </source>
</evidence>
<sequence length="85" mass="9309">MTLFVVVNSDSLVVTTSDDFLPGRRVVNVHDSSNVVFENICGVVHVSHIVSVSVVILVTDNEIVGFHWVPTDGVGSHCLDDFLDW</sequence>
<organism evidence="1 2">
    <name type="scientific">Wickerhamomyces pijperi</name>
    <name type="common">Yeast</name>
    <name type="synonym">Pichia pijperi</name>
    <dbReference type="NCBI Taxonomy" id="599730"/>
    <lineage>
        <taxon>Eukaryota</taxon>
        <taxon>Fungi</taxon>
        <taxon>Dikarya</taxon>
        <taxon>Ascomycota</taxon>
        <taxon>Saccharomycotina</taxon>
        <taxon>Saccharomycetes</taxon>
        <taxon>Phaffomycetales</taxon>
        <taxon>Wickerhamomycetaceae</taxon>
        <taxon>Wickerhamomyces</taxon>
    </lineage>
</organism>
<gene>
    <name evidence="1" type="ORF">WICPIJ_002356</name>
</gene>
<accession>A0A9P8QBN1</accession>
<evidence type="ECO:0000313" key="1">
    <source>
        <dbReference type="EMBL" id="KAH3686670.1"/>
    </source>
</evidence>